<evidence type="ECO:0000256" key="5">
    <source>
        <dbReference type="PIRSR" id="PIRSR004692-3"/>
    </source>
</evidence>
<keyword evidence="2" id="KW-0677">Repeat</keyword>
<dbReference type="Proteomes" id="UP000463975">
    <property type="component" value="Chromosome"/>
</dbReference>
<dbReference type="CDD" id="cd04604">
    <property type="entry name" value="CBS_pair_SIS_assoc"/>
    <property type="match status" value="1"/>
</dbReference>
<dbReference type="PANTHER" id="PTHR42745:SF1">
    <property type="entry name" value="ARABINOSE 5-PHOSPHATE ISOMERASE KDSD"/>
    <property type="match status" value="1"/>
</dbReference>
<feature type="site" description="Catalytically relevant" evidence="5">
    <location>
        <position position="108"/>
    </location>
</feature>
<dbReference type="FunFam" id="3.40.50.10490:FF:000011">
    <property type="entry name" value="Arabinose 5-phosphate isomerase"/>
    <property type="match status" value="1"/>
</dbReference>
<evidence type="ECO:0000256" key="4">
    <source>
        <dbReference type="PIRNR" id="PIRNR004692"/>
    </source>
</evidence>
<dbReference type="InterPro" id="IPR046348">
    <property type="entry name" value="SIS_dom_sf"/>
</dbReference>
<dbReference type="GO" id="GO:0019146">
    <property type="term" value="F:arabinose-5-phosphate isomerase activity"/>
    <property type="evidence" value="ECO:0007669"/>
    <property type="project" value="UniProtKB-ARBA"/>
</dbReference>
<dbReference type="CDD" id="cd05014">
    <property type="entry name" value="SIS_Kpsf"/>
    <property type="match status" value="1"/>
</dbReference>
<protein>
    <submittedName>
        <fullName evidence="9">KpsF/GutQ family sugar-phosphate isomerase</fullName>
    </submittedName>
</protein>
<dbReference type="EMBL" id="CP047652">
    <property type="protein sequence ID" value="QHI95358.1"/>
    <property type="molecule type" value="Genomic_DNA"/>
</dbReference>
<dbReference type="GO" id="GO:0005975">
    <property type="term" value="P:carbohydrate metabolic process"/>
    <property type="evidence" value="ECO:0007669"/>
    <property type="project" value="InterPro"/>
</dbReference>
<feature type="site" description="Catalytically relevant" evidence="5">
    <location>
        <position position="190"/>
    </location>
</feature>
<gene>
    <name evidence="9" type="ORF">GT348_02905</name>
</gene>
<reference evidence="9 10" key="1">
    <citation type="submission" date="2020-01" db="EMBL/GenBank/DDBJ databases">
        <title>Genome sequencing of strain KACC 21507.</title>
        <authorList>
            <person name="Heo J."/>
            <person name="Kim S.-J."/>
            <person name="Kim J.-S."/>
            <person name="Hong S.-B."/>
            <person name="Kwon S.-W."/>
        </authorList>
    </citation>
    <scope>NUCLEOTIDE SEQUENCE [LARGE SCALE GENOMIC DNA]</scope>
    <source>
        <strain evidence="9 10">KACC 21507</strain>
    </source>
</reference>
<feature type="site" description="Catalytically relevant" evidence="5">
    <location>
        <position position="56"/>
    </location>
</feature>
<feature type="domain" description="CBS" evidence="7">
    <location>
        <begin position="206"/>
        <end position="264"/>
    </location>
</feature>
<dbReference type="Gene3D" id="3.40.50.10490">
    <property type="entry name" value="Glucose-6-phosphate isomerase like protein, domain 1"/>
    <property type="match status" value="1"/>
</dbReference>
<dbReference type="PANTHER" id="PTHR42745">
    <property type="match status" value="1"/>
</dbReference>
<dbReference type="InterPro" id="IPR050986">
    <property type="entry name" value="GutQ/KpsF_isomerases"/>
</dbReference>
<dbReference type="GO" id="GO:0097367">
    <property type="term" value="F:carbohydrate derivative binding"/>
    <property type="evidence" value="ECO:0007669"/>
    <property type="project" value="InterPro"/>
</dbReference>
<evidence type="ECO:0000313" key="9">
    <source>
        <dbReference type="EMBL" id="QHI95358.1"/>
    </source>
</evidence>
<dbReference type="Gene3D" id="3.10.580.10">
    <property type="entry name" value="CBS-domain"/>
    <property type="match status" value="1"/>
</dbReference>
<feature type="site" description="Catalytically relevant" evidence="5">
    <location>
        <position position="149"/>
    </location>
</feature>
<keyword evidence="9" id="KW-0413">Isomerase</keyword>
<evidence type="ECO:0000256" key="2">
    <source>
        <dbReference type="ARBA" id="ARBA00022737"/>
    </source>
</evidence>
<feature type="domain" description="SIS" evidence="8">
    <location>
        <begin position="38"/>
        <end position="181"/>
    </location>
</feature>
<dbReference type="AlphaFoldDB" id="A0A6P1NCW4"/>
<comment type="similarity">
    <text evidence="1 4">Belongs to the SIS family. GutQ/KpsF subfamily.</text>
</comment>
<dbReference type="InterPro" id="IPR001347">
    <property type="entry name" value="SIS_dom"/>
</dbReference>
<evidence type="ECO:0000256" key="1">
    <source>
        <dbReference type="ARBA" id="ARBA00008165"/>
    </source>
</evidence>
<dbReference type="InterPro" id="IPR004800">
    <property type="entry name" value="KdsD/KpsF-type"/>
</dbReference>
<keyword evidence="3 6" id="KW-0129">CBS domain</keyword>
<dbReference type="Pfam" id="PF01380">
    <property type="entry name" value="SIS"/>
    <property type="match status" value="1"/>
</dbReference>
<dbReference type="PROSITE" id="PS51464">
    <property type="entry name" value="SIS"/>
    <property type="match status" value="1"/>
</dbReference>
<evidence type="ECO:0000313" key="10">
    <source>
        <dbReference type="Proteomes" id="UP000463975"/>
    </source>
</evidence>
<evidence type="ECO:0000256" key="3">
    <source>
        <dbReference type="ARBA" id="ARBA00023122"/>
    </source>
</evidence>
<dbReference type="InterPro" id="IPR000644">
    <property type="entry name" value="CBS_dom"/>
</dbReference>
<dbReference type="PIRSF" id="PIRSF004692">
    <property type="entry name" value="KdsD_KpsF"/>
    <property type="match status" value="1"/>
</dbReference>
<dbReference type="InterPro" id="IPR035474">
    <property type="entry name" value="SIS_Kpsf"/>
</dbReference>
<name>A0A6P1NCW4_9PROT</name>
<sequence>MSHSSLTTAQTTLAKERVGLERLETAFKGPLGKVFCQVVDHLIASKGRVAVTGVGKSGHIARKIQTSLASTGTPSFFIYPTEAAHGDLGMIQKDDNLLAFSTSGETAELALLLQYAKVQNIPLIAVTSNSESTLARASQFCLCLPQSSEACPIGLAPTTSSLMQLALGDALMSSLLAQRGFSYEDFSKFHPAGQLGARLRPISDIMHKSKEMPLGSAIMPLKQVVMEMTRKAFGCMGVIDEDGILIGLIADGDLRPALSKDLEKTLAKDVMNRHPATARTDMRVQDVLHFMTHRDTPISSLFIVDENHRPLGIVHLHDLLRTGVL</sequence>
<accession>A0A6P1NCW4</accession>
<dbReference type="GO" id="GO:1901135">
    <property type="term" value="P:carbohydrate derivative metabolic process"/>
    <property type="evidence" value="ECO:0007669"/>
    <property type="project" value="InterPro"/>
</dbReference>
<dbReference type="SUPFAM" id="SSF53697">
    <property type="entry name" value="SIS domain"/>
    <property type="match status" value="1"/>
</dbReference>
<dbReference type="InterPro" id="IPR046342">
    <property type="entry name" value="CBS_dom_sf"/>
</dbReference>
<evidence type="ECO:0000259" key="7">
    <source>
        <dbReference type="PROSITE" id="PS51371"/>
    </source>
</evidence>
<evidence type="ECO:0000256" key="6">
    <source>
        <dbReference type="PROSITE-ProRule" id="PRU00703"/>
    </source>
</evidence>
<dbReference type="Pfam" id="PF00571">
    <property type="entry name" value="CBS"/>
    <property type="match status" value="2"/>
</dbReference>
<keyword evidence="10" id="KW-1185">Reference proteome</keyword>
<dbReference type="KEGG" id="bomb:GT348_02905"/>
<evidence type="ECO:0000259" key="8">
    <source>
        <dbReference type="PROSITE" id="PS51464"/>
    </source>
</evidence>
<organism evidence="9 10">
    <name type="scientific">Aristophania vespae</name>
    <dbReference type="NCBI Taxonomy" id="2697033"/>
    <lineage>
        <taxon>Bacteria</taxon>
        <taxon>Pseudomonadati</taxon>
        <taxon>Pseudomonadota</taxon>
        <taxon>Alphaproteobacteria</taxon>
        <taxon>Acetobacterales</taxon>
        <taxon>Acetobacteraceae</taxon>
        <taxon>Aristophania</taxon>
    </lineage>
</organism>
<dbReference type="NCBIfam" id="TIGR00393">
    <property type="entry name" value="kpsF"/>
    <property type="match status" value="1"/>
</dbReference>
<proteinExistence type="inferred from homology"/>
<feature type="domain" description="CBS" evidence="7">
    <location>
        <begin position="271"/>
        <end position="325"/>
    </location>
</feature>
<dbReference type="RefSeq" id="WP_160618435.1">
    <property type="nucleotide sequence ID" value="NZ_CP047652.1"/>
</dbReference>
<dbReference type="PROSITE" id="PS51371">
    <property type="entry name" value="CBS"/>
    <property type="match status" value="2"/>
</dbReference>